<dbReference type="Pfam" id="PF12392">
    <property type="entry name" value="DUF3656"/>
    <property type="match status" value="1"/>
</dbReference>
<dbReference type="AlphaFoldDB" id="A0A848BTV3"/>
<evidence type="ECO:0000313" key="2">
    <source>
        <dbReference type="EMBL" id="NME28675.1"/>
    </source>
</evidence>
<reference evidence="2 3" key="1">
    <citation type="submission" date="2020-04" db="EMBL/GenBank/DDBJ databases">
        <authorList>
            <person name="Hitch T.C.A."/>
            <person name="Wylensek D."/>
            <person name="Clavel T."/>
        </authorList>
    </citation>
    <scope>NUCLEOTIDE SEQUENCE [LARGE SCALE GENOMIC DNA]</scope>
    <source>
        <strain evidence="2 3">Oil-RF-744-FAT-WT-6-1</strain>
    </source>
</reference>
<dbReference type="Proteomes" id="UP000591071">
    <property type="component" value="Unassembled WGS sequence"/>
</dbReference>
<evidence type="ECO:0000259" key="1">
    <source>
        <dbReference type="Pfam" id="PF12392"/>
    </source>
</evidence>
<proteinExistence type="predicted"/>
<name>A0A848BTV3_9FIRM</name>
<sequence>MAELLAPAGSLDTVRAAIDAGADAIYLGGKGFNARKFAHNLSDEEMAQAVRIAHLMGVKIYVTVNILVADTELSDLTAYLKKLDDLSVDGIIVQDLAVAEIARRVVPKLPLHGSTQMTVSDLNGVRFLERLGFTQVVLARELPLSEIRYICAHAHAAIEVFIHGASCMAYSGQCLMSSFIGGRSGNRGACAQPCRLPYQLYDGDDLLTGEASYILSLKDLNSSSKIYELLSAGVSSLKIEGRMKGCGYVRTVVGAYRSLLDSWHQPATEQKHCLREAEEQLKQSFNRTYQADFLKDHLGRHTITAGIPGNRVPNTGGGDPGLTRHIPVYGHVDCTDQGNLRLTLWDEDGHTAEAVSSFQPERATRRPATRDWVKGQLERLGDTCFTLADASVWNESHMIPASILNELRRQAADRLEEDILSGYDRPSAGRAETDTTFVRAASIADTAPCITVRCDSPARAEAALRAGAGRIIYGGETYDHHFVTAEEWKRVSALTVSYGRELWAATPRVLWPRQVAAVRTELRLAVEAGISGIYAGNMGIFPLLESEGLSLPCSADWSLNIFNNQSAQAYIHVGCSELTLSPELTLRQIGRIIRQVPVPIEVLAEGRLEMMITEFCQAAACLSKEGKGHCNGACSGRHLSLEDRHGMHFPVVTDPFCRNHILNNRDLDMAPYYKDLRAAHISRLRIEGRGRSADWVSVQTARYVRLWEGRETMLLGKEDQHVTRGHFFHGII</sequence>
<dbReference type="Pfam" id="PF01136">
    <property type="entry name" value="Peptidase_U32"/>
    <property type="match status" value="2"/>
</dbReference>
<dbReference type="PANTHER" id="PTHR30217:SF10">
    <property type="entry name" value="23S RRNA 5-HYDROXYCYTIDINE C2501 SYNTHASE"/>
    <property type="match status" value="1"/>
</dbReference>
<dbReference type="InterPro" id="IPR020988">
    <property type="entry name" value="Pept_U32_collagenase"/>
</dbReference>
<dbReference type="InterPro" id="IPR001539">
    <property type="entry name" value="Peptidase_U32"/>
</dbReference>
<dbReference type="EMBL" id="JABAFG010000013">
    <property type="protein sequence ID" value="NME28675.1"/>
    <property type="molecule type" value="Genomic_DNA"/>
</dbReference>
<dbReference type="InterPro" id="IPR051454">
    <property type="entry name" value="RNA/ubiquinone_mod_enzymes"/>
</dbReference>
<protein>
    <submittedName>
        <fullName evidence="2">U32 family peptidase</fullName>
    </submittedName>
</protein>
<dbReference type="PANTHER" id="PTHR30217">
    <property type="entry name" value="PEPTIDASE U32 FAMILY"/>
    <property type="match status" value="1"/>
</dbReference>
<accession>A0A848BTV3</accession>
<evidence type="ECO:0000313" key="3">
    <source>
        <dbReference type="Proteomes" id="UP000591071"/>
    </source>
</evidence>
<feature type="domain" description="Peptidase U32 collagenase" evidence="1">
    <location>
        <begin position="323"/>
        <end position="419"/>
    </location>
</feature>
<comment type="caution">
    <text evidence="2">The sequence shown here is derived from an EMBL/GenBank/DDBJ whole genome shotgun (WGS) entry which is preliminary data.</text>
</comment>
<organism evidence="2 3">
    <name type="scientific">Megasphaera hexanoica</name>
    <dbReference type="NCBI Taxonomy" id="1675036"/>
    <lineage>
        <taxon>Bacteria</taxon>
        <taxon>Bacillati</taxon>
        <taxon>Bacillota</taxon>
        <taxon>Negativicutes</taxon>
        <taxon>Veillonellales</taxon>
        <taxon>Veillonellaceae</taxon>
        <taxon>Megasphaera</taxon>
    </lineage>
</organism>
<gene>
    <name evidence="2" type="ORF">HF872_08585</name>
</gene>
<dbReference type="RefSeq" id="WP_170087713.1">
    <property type="nucleotide sequence ID" value="NZ_JABAFG010000013.1"/>
</dbReference>